<dbReference type="EMBL" id="BMMH01000011">
    <property type="protein sequence ID" value="GGL27420.1"/>
    <property type="molecule type" value="Genomic_DNA"/>
</dbReference>
<name>A0A917RT84_9NOCA</name>
<comment type="caution">
    <text evidence="7">Lacks conserved residue(s) required for the propagation of feature annotation.</text>
</comment>
<dbReference type="InterPro" id="IPR032818">
    <property type="entry name" value="DedA-like"/>
</dbReference>
<evidence type="ECO:0000256" key="6">
    <source>
        <dbReference type="ARBA" id="ARBA00023136"/>
    </source>
</evidence>
<proteinExistence type="inferred from homology"/>
<evidence type="ECO:0000256" key="1">
    <source>
        <dbReference type="ARBA" id="ARBA00004651"/>
    </source>
</evidence>
<accession>A0A917RT84</accession>
<evidence type="ECO:0000313" key="10">
    <source>
        <dbReference type="EMBL" id="GGL27420.1"/>
    </source>
</evidence>
<dbReference type="Pfam" id="PF09335">
    <property type="entry name" value="VTT_dom"/>
    <property type="match status" value="1"/>
</dbReference>
<dbReference type="AlphaFoldDB" id="A0A917RT84"/>
<feature type="transmembrane region" description="Helical" evidence="7">
    <location>
        <begin position="181"/>
        <end position="204"/>
    </location>
</feature>
<dbReference type="Proteomes" id="UP000638263">
    <property type="component" value="Unassembled WGS sequence"/>
</dbReference>
<dbReference type="InterPro" id="IPR032816">
    <property type="entry name" value="VTT_dom"/>
</dbReference>
<reference evidence="10" key="1">
    <citation type="journal article" date="2014" name="Int. J. Syst. Evol. Microbiol.">
        <title>Complete genome sequence of Corynebacterium casei LMG S-19264T (=DSM 44701T), isolated from a smear-ripened cheese.</title>
        <authorList>
            <consortium name="US DOE Joint Genome Institute (JGI-PGF)"/>
            <person name="Walter F."/>
            <person name="Albersmeier A."/>
            <person name="Kalinowski J."/>
            <person name="Ruckert C."/>
        </authorList>
    </citation>
    <scope>NUCLEOTIDE SEQUENCE</scope>
    <source>
        <strain evidence="10">CGMCC 4.3508</strain>
    </source>
</reference>
<keyword evidence="6 7" id="KW-0472">Membrane</keyword>
<keyword evidence="4 7" id="KW-0812">Transmembrane</keyword>
<comment type="similarity">
    <text evidence="2 7">Belongs to the DedA family.</text>
</comment>
<evidence type="ECO:0000256" key="7">
    <source>
        <dbReference type="RuleBase" id="RU367016"/>
    </source>
</evidence>
<gene>
    <name evidence="10" type="primary">dedA</name>
    <name evidence="10" type="ORF">GCM10011588_47760</name>
</gene>
<feature type="compositionally biased region" description="Basic and acidic residues" evidence="8">
    <location>
        <begin position="246"/>
        <end position="275"/>
    </location>
</feature>
<feature type="domain" description="VTT" evidence="9">
    <location>
        <begin position="44"/>
        <end position="172"/>
    </location>
</feature>
<evidence type="ECO:0000256" key="4">
    <source>
        <dbReference type="ARBA" id="ARBA00022692"/>
    </source>
</evidence>
<keyword evidence="11" id="KW-1185">Reference proteome</keyword>
<sequence>MSALAVPHAMGSFEPLISAGPALVWTVVLTFVFLECAFILGLFLPGDSMLLTAGIVMASHATGETQVWLLAVGAMGAAIAGNQVGYTVGRRTGHRLVARKNGRYINTRNLTRVADLLERHGFVAVLIARWIPWVRTLCPMVAGAAGMDHRRYTVASTVGAIIWAPVLLLMGYYAGGFIQQISWLMPIVIGSLVVALIVGTIIGIRQYRQEMSQPVEDFDLDSAGADADTMPLPGLGRAAQAGYHPADGRDRCELQPGRGDHMSGFHEHPTRELYR</sequence>
<evidence type="ECO:0000259" key="9">
    <source>
        <dbReference type="Pfam" id="PF09335"/>
    </source>
</evidence>
<evidence type="ECO:0000313" key="11">
    <source>
        <dbReference type="Proteomes" id="UP000638263"/>
    </source>
</evidence>
<feature type="transmembrane region" description="Helical" evidence="7">
    <location>
        <begin position="22"/>
        <end position="44"/>
    </location>
</feature>
<organism evidence="10 11">
    <name type="scientific">Nocardia jinanensis</name>
    <dbReference type="NCBI Taxonomy" id="382504"/>
    <lineage>
        <taxon>Bacteria</taxon>
        <taxon>Bacillati</taxon>
        <taxon>Actinomycetota</taxon>
        <taxon>Actinomycetes</taxon>
        <taxon>Mycobacteriales</taxon>
        <taxon>Nocardiaceae</taxon>
        <taxon>Nocardia</taxon>
    </lineage>
</organism>
<feature type="region of interest" description="Disordered" evidence="8">
    <location>
        <begin position="241"/>
        <end position="275"/>
    </location>
</feature>
<evidence type="ECO:0000256" key="2">
    <source>
        <dbReference type="ARBA" id="ARBA00010792"/>
    </source>
</evidence>
<evidence type="ECO:0000256" key="3">
    <source>
        <dbReference type="ARBA" id="ARBA00022475"/>
    </source>
</evidence>
<protein>
    <submittedName>
        <fullName evidence="10">Membrane protein</fullName>
    </submittedName>
</protein>
<comment type="caution">
    <text evidence="10">The sequence shown here is derived from an EMBL/GenBank/DDBJ whole genome shotgun (WGS) entry which is preliminary data.</text>
</comment>
<feature type="transmembrane region" description="Helical" evidence="7">
    <location>
        <begin position="152"/>
        <end position="175"/>
    </location>
</feature>
<reference evidence="10" key="2">
    <citation type="submission" date="2020-09" db="EMBL/GenBank/DDBJ databases">
        <authorList>
            <person name="Sun Q."/>
            <person name="Zhou Y."/>
        </authorList>
    </citation>
    <scope>NUCLEOTIDE SEQUENCE</scope>
    <source>
        <strain evidence="10">CGMCC 4.3508</strain>
    </source>
</reference>
<evidence type="ECO:0000256" key="5">
    <source>
        <dbReference type="ARBA" id="ARBA00022989"/>
    </source>
</evidence>
<keyword evidence="3 7" id="KW-1003">Cell membrane</keyword>
<keyword evidence="5 7" id="KW-1133">Transmembrane helix</keyword>
<dbReference type="PANTHER" id="PTHR30353:SF0">
    <property type="entry name" value="TRANSMEMBRANE PROTEIN"/>
    <property type="match status" value="1"/>
</dbReference>
<comment type="subcellular location">
    <subcellularLocation>
        <location evidence="1 7">Cell membrane</location>
        <topology evidence="1 7">Multi-pass membrane protein</topology>
    </subcellularLocation>
</comment>
<evidence type="ECO:0000256" key="8">
    <source>
        <dbReference type="SAM" id="MobiDB-lite"/>
    </source>
</evidence>
<dbReference type="GO" id="GO:0005886">
    <property type="term" value="C:plasma membrane"/>
    <property type="evidence" value="ECO:0007669"/>
    <property type="project" value="UniProtKB-SubCell"/>
</dbReference>
<dbReference type="PANTHER" id="PTHR30353">
    <property type="entry name" value="INNER MEMBRANE PROTEIN DEDA-RELATED"/>
    <property type="match status" value="1"/>
</dbReference>